<feature type="region of interest" description="Disordered" evidence="1">
    <location>
        <begin position="1"/>
        <end position="25"/>
    </location>
</feature>
<organism evidence="3 4">
    <name type="scientific">Tothia fuscella</name>
    <dbReference type="NCBI Taxonomy" id="1048955"/>
    <lineage>
        <taxon>Eukaryota</taxon>
        <taxon>Fungi</taxon>
        <taxon>Dikarya</taxon>
        <taxon>Ascomycota</taxon>
        <taxon>Pezizomycotina</taxon>
        <taxon>Dothideomycetes</taxon>
        <taxon>Pleosporomycetidae</taxon>
        <taxon>Venturiales</taxon>
        <taxon>Cylindrosympodiaceae</taxon>
        <taxon>Tothia</taxon>
    </lineage>
</organism>
<dbReference type="Proteomes" id="UP000800235">
    <property type="component" value="Unassembled WGS sequence"/>
</dbReference>
<reference evidence="3" key="1">
    <citation type="journal article" date="2020" name="Stud. Mycol.">
        <title>101 Dothideomycetes genomes: a test case for predicting lifestyles and emergence of pathogens.</title>
        <authorList>
            <person name="Haridas S."/>
            <person name="Albert R."/>
            <person name="Binder M."/>
            <person name="Bloem J."/>
            <person name="Labutti K."/>
            <person name="Salamov A."/>
            <person name="Andreopoulos B."/>
            <person name="Baker S."/>
            <person name="Barry K."/>
            <person name="Bills G."/>
            <person name="Bluhm B."/>
            <person name="Cannon C."/>
            <person name="Castanera R."/>
            <person name="Culley D."/>
            <person name="Daum C."/>
            <person name="Ezra D."/>
            <person name="Gonzalez J."/>
            <person name="Henrissat B."/>
            <person name="Kuo A."/>
            <person name="Liang C."/>
            <person name="Lipzen A."/>
            <person name="Lutzoni F."/>
            <person name="Magnuson J."/>
            <person name="Mondo S."/>
            <person name="Nolan M."/>
            <person name="Ohm R."/>
            <person name="Pangilinan J."/>
            <person name="Park H.-J."/>
            <person name="Ramirez L."/>
            <person name="Alfaro M."/>
            <person name="Sun H."/>
            <person name="Tritt A."/>
            <person name="Yoshinaga Y."/>
            <person name="Zwiers L.-H."/>
            <person name="Turgeon B."/>
            <person name="Goodwin S."/>
            <person name="Spatafora J."/>
            <person name="Crous P."/>
            <person name="Grigoriev I."/>
        </authorList>
    </citation>
    <scope>NUCLEOTIDE SEQUENCE</scope>
    <source>
        <strain evidence="3">CBS 130266</strain>
    </source>
</reference>
<dbReference type="AlphaFoldDB" id="A0A9P4NXD6"/>
<gene>
    <name evidence="3" type="ORF">EJ08DRAFT_102351</name>
</gene>
<dbReference type="GO" id="GO:0016491">
    <property type="term" value="F:oxidoreductase activity"/>
    <property type="evidence" value="ECO:0007669"/>
    <property type="project" value="TreeGrafter"/>
</dbReference>
<dbReference type="InterPro" id="IPR005123">
    <property type="entry name" value="Oxoglu/Fe-dep_dioxygenase_dom"/>
</dbReference>
<keyword evidence="4" id="KW-1185">Reference proteome</keyword>
<protein>
    <recommendedName>
        <fullName evidence="2">Fe2OG dioxygenase domain-containing protein</fullName>
    </recommendedName>
</protein>
<evidence type="ECO:0000313" key="4">
    <source>
        <dbReference type="Proteomes" id="UP000800235"/>
    </source>
</evidence>
<dbReference type="PROSITE" id="PS51471">
    <property type="entry name" value="FE2OG_OXY"/>
    <property type="match status" value="1"/>
</dbReference>
<dbReference type="GO" id="GO:0070988">
    <property type="term" value="P:demethylation"/>
    <property type="evidence" value="ECO:0007669"/>
    <property type="project" value="InterPro"/>
</dbReference>
<dbReference type="EMBL" id="MU007023">
    <property type="protein sequence ID" value="KAF2432944.1"/>
    <property type="molecule type" value="Genomic_DNA"/>
</dbReference>
<proteinExistence type="predicted"/>
<name>A0A9P4NXD6_9PEZI</name>
<dbReference type="InterPro" id="IPR027450">
    <property type="entry name" value="AlkB-like"/>
</dbReference>
<sequence>MAETPITNPKKRKTLHDFFPPDQSKRGPKVLKDALGALTNTCISGLTIITNFMSSVEESIALEFLSRQPWRTDLARRVIHYGGTYCLMPPRTATPAERKMIESNILAADPIPSQLTFLLDKMVAQELYDTDRRPGYCIVNEYTETQGISAHVENFRFGEPVCALTMGDGDFMRFHELVKSDDGSVRSGKAAKAERTGRKRDVWLPPRSLLVMRGDARRKWQHEIVRGKKGRQEGWKRTSLTFRVEK</sequence>
<accession>A0A9P4NXD6</accession>
<dbReference type="PANTHER" id="PTHR12463:SF1">
    <property type="entry name" value="2-OXOGLUTARATE AND FE-DEPENDENT OXYGENASE FAMILY PROTEIN"/>
    <property type="match status" value="1"/>
</dbReference>
<dbReference type="PANTHER" id="PTHR12463">
    <property type="entry name" value="OXYGENASE-RELATED"/>
    <property type="match status" value="1"/>
</dbReference>
<evidence type="ECO:0000256" key="1">
    <source>
        <dbReference type="SAM" id="MobiDB-lite"/>
    </source>
</evidence>
<dbReference type="OrthoDB" id="412814at2759"/>
<feature type="domain" description="Fe2OG dioxygenase" evidence="2">
    <location>
        <begin position="133"/>
        <end position="246"/>
    </location>
</feature>
<dbReference type="SUPFAM" id="SSF51197">
    <property type="entry name" value="Clavaminate synthase-like"/>
    <property type="match status" value="1"/>
</dbReference>
<dbReference type="InterPro" id="IPR032857">
    <property type="entry name" value="ALKBH4"/>
</dbReference>
<comment type="caution">
    <text evidence="3">The sequence shown here is derived from an EMBL/GenBank/DDBJ whole genome shotgun (WGS) entry which is preliminary data.</text>
</comment>
<dbReference type="Pfam" id="PF13532">
    <property type="entry name" value="2OG-FeII_Oxy_2"/>
    <property type="match status" value="1"/>
</dbReference>
<dbReference type="GO" id="GO:0032451">
    <property type="term" value="F:demethylase activity"/>
    <property type="evidence" value="ECO:0007669"/>
    <property type="project" value="TreeGrafter"/>
</dbReference>
<evidence type="ECO:0000313" key="3">
    <source>
        <dbReference type="EMBL" id="KAF2432944.1"/>
    </source>
</evidence>
<dbReference type="InterPro" id="IPR037151">
    <property type="entry name" value="AlkB-like_sf"/>
</dbReference>
<dbReference type="Gene3D" id="2.60.120.590">
    <property type="entry name" value="Alpha-ketoglutarate-dependent dioxygenase AlkB-like"/>
    <property type="match status" value="1"/>
</dbReference>
<evidence type="ECO:0000259" key="2">
    <source>
        <dbReference type="PROSITE" id="PS51471"/>
    </source>
</evidence>